<comment type="caution">
    <text evidence="2">The sequence shown here is derived from an EMBL/GenBank/DDBJ whole genome shotgun (WGS) entry which is preliminary data.</text>
</comment>
<name>A0A4E0QU23_9GAMM</name>
<dbReference type="EMBL" id="JSZA02000088">
    <property type="protein sequence ID" value="TGO02695.1"/>
    <property type="molecule type" value="Genomic_DNA"/>
</dbReference>
<organism evidence="2 3">
    <name type="scientific">Candidatus Thiomargarita nelsonii</name>
    <dbReference type="NCBI Taxonomy" id="1003181"/>
    <lineage>
        <taxon>Bacteria</taxon>
        <taxon>Pseudomonadati</taxon>
        <taxon>Pseudomonadota</taxon>
        <taxon>Gammaproteobacteria</taxon>
        <taxon>Thiotrichales</taxon>
        <taxon>Thiotrichaceae</taxon>
        <taxon>Thiomargarita</taxon>
    </lineage>
</organism>
<evidence type="ECO:0000313" key="2">
    <source>
        <dbReference type="EMBL" id="TGO02695.1"/>
    </source>
</evidence>
<proteinExistence type="predicted"/>
<keyword evidence="3" id="KW-1185">Reference proteome</keyword>
<feature type="compositionally biased region" description="Polar residues" evidence="1">
    <location>
        <begin position="165"/>
        <end position="176"/>
    </location>
</feature>
<accession>A0A4E0QU23</accession>
<reference evidence="2 3" key="1">
    <citation type="journal article" date="2016" name="Front. Microbiol.">
        <title>Single-Cell (Meta-)Genomics of a Dimorphic Candidatus Thiomargarita nelsonii Reveals Genomic Plasticity.</title>
        <authorList>
            <person name="Flood B.E."/>
            <person name="Fliss P."/>
            <person name="Jones D.S."/>
            <person name="Dick G.J."/>
            <person name="Jain S."/>
            <person name="Kaster A.K."/>
            <person name="Winkel M."/>
            <person name="Mussmann M."/>
            <person name="Bailey J."/>
        </authorList>
    </citation>
    <scope>NUCLEOTIDE SEQUENCE [LARGE SCALE GENOMIC DNA]</scope>
    <source>
        <strain evidence="2">Hydrate Ridge</strain>
    </source>
</reference>
<sequence length="176" mass="20494">MFREWSYADFPKRVKRVVSGMELRGFPETCETVVSGMELRGFPETCETVVSGIERSVFPETGMEWSEAEFNKRVVCLFPPIRCTKGGAEYLINTDFVSGLMHSFLEFREIRYAQFPKQTQLRKFREIRVAPFPKQTQTQTQLRKFREIRVAPFPKQTQTQTQTQLKLNSESFGKSA</sequence>
<evidence type="ECO:0000313" key="3">
    <source>
        <dbReference type="Proteomes" id="UP000030428"/>
    </source>
</evidence>
<dbReference type="Proteomes" id="UP000030428">
    <property type="component" value="Unassembled WGS sequence"/>
</dbReference>
<evidence type="ECO:0000256" key="1">
    <source>
        <dbReference type="SAM" id="MobiDB-lite"/>
    </source>
</evidence>
<feature type="region of interest" description="Disordered" evidence="1">
    <location>
        <begin position="155"/>
        <end position="176"/>
    </location>
</feature>
<protein>
    <submittedName>
        <fullName evidence="2">Uncharacterized protein</fullName>
    </submittedName>
</protein>
<dbReference type="AlphaFoldDB" id="A0A4E0QU23"/>
<gene>
    <name evidence="2" type="ORF">PN36_20355</name>
</gene>